<dbReference type="SUPFAM" id="SSF52833">
    <property type="entry name" value="Thioredoxin-like"/>
    <property type="match status" value="1"/>
</dbReference>
<proteinExistence type="predicted"/>
<comment type="caution">
    <text evidence="1">The sequence shown here is derived from an EMBL/GenBank/DDBJ whole genome shotgun (WGS) entry which is preliminary data.</text>
</comment>
<dbReference type="AlphaFoldDB" id="A0A917PRJ8"/>
<dbReference type="RefSeq" id="WP_188964661.1">
    <property type="nucleotide sequence ID" value="NZ_BMOE01000021.1"/>
</dbReference>
<reference evidence="1" key="2">
    <citation type="submission" date="2020-09" db="EMBL/GenBank/DDBJ databases">
        <authorList>
            <person name="Sun Q."/>
            <person name="Ohkuma M."/>
        </authorList>
    </citation>
    <scope>NUCLEOTIDE SEQUENCE</scope>
    <source>
        <strain evidence="1">JCM 14371</strain>
    </source>
</reference>
<dbReference type="Pfam" id="PF01257">
    <property type="entry name" value="2Fe-2S_thioredx"/>
    <property type="match status" value="1"/>
</dbReference>
<dbReference type="EMBL" id="BMOE01000021">
    <property type="protein sequence ID" value="GGJ88397.1"/>
    <property type="molecule type" value="Genomic_DNA"/>
</dbReference>
<gene>
    <name evidence="1" type="ORF">GCM10008939_35610</name>
</gene>
<dbReference type="Gene3D" id="3.40.30.10">
    <property type="entry name" value="Glutaredoxin"/>
    <property type="match status" value="1"/>
</dbReference>
<dbReference type="InterPro" id="IPR036249">
    <property type="entry name" value="Thioredoxin-like_sf"/>
</dbReference>
<protein>
    <submittedName>
        <fullName evidence="1">Ferredoxin</fullName>
    </submittedName>
</protein>
<dbReference type="CDD" id="cd02980">
    <property type="entry name" value="TRX_Fd_family"/>
    <property type="match status" value="1"/>
</dbReference>
<evidence type="ECO:0000313" key="1">
    <source>
        <dbReference type="EMBL" id="GGJ88397.1"/>
    </source>
</evidence>
<evidence type="ECO:0000313" key="2">
    <source>
        <dbReference type="Proteomes" id="UP000635726"/>
    </source>
</evidence>
<dbReference type="Proteomes" id="UP000635726">
    <property type="component" value="Unassembled WGS sequence"/>
</dbReference>
<keyword evidence="2" id="KW-1185">Reference proteome</keyword>
<organism evidence="1 2">
    <name type="scientific">Deinococcus aquiradiocola</name>
    <dbReference type="NCBI Taxonomy" id="393059"/>
    <lineage>
        <taxon>Bacteria</taxon>
        <taxon>Thermotogati</taxon>
        <taxon>Deinococcota</taxon>
        <taxon>Deinococci</taxon>
        <taxon>Deinococcales</taxon>
        <taxon>Deinococcaceae</taxon>
        <taxon>Deinococcus</taxon>
    </lineage>
</organism>
<accession>A0A917PRJ8</accession>
<name>A0A917PRJ8_9DEIO</name>
<sequence>MTPPYFRTSAHLLVCQHTNCRTRGSDLLYRALWNALDRERLAYFKTGGSVRLTESGCLGACTSGPVMCVYRQRDAAAGGSGGLEEAWYAATTLPLALRVARAAHEGTDLPTDGRYGP</sequence>
<reference evidence="1" key="1">
    <citation type="journal article" date="2014" name="Int. J. Syst. Evol. Microbiol.">
        <title>Complete genome sequence of Corynebacterium casei LMG S-19264T (=DSM 44701T), isolated from a smear-ripened cheese.</title>
        <authorList>
            <consortium name="US DOE Joint Genome Institute (JGI-PGF)"/>
            <person name="Walter F."/>
            <person name="Albersmeier A."/>
            <person name="Kalinowski J."/>
            <person name="Ruckert C."/>
        </authorList>
    </citation>
    <scope>NUCLEOTIDE SEQUENCE</scope>
    <source>
        <strain evidence="1">JCM 14371</strain>
    </source>
</reference>